<dbReference type="InterPro" id="IPR006181">
    <property type="entry name" value="D-amino_acid_oxidase_CS"/>
</dbReference>
<feature type="domain" description="FAD dependent oxidoreductase" evidence="7">
    <location>
        <begin position="15"/>
        <end position="366"/>
    </location>
</feature>
<dbReference type="Proteomes" id="UP000053424">
    <property type="component" value="Unassembled WGS sequence"/>
</dbReference>
<dbReference type="Pfam" id="PF01266">
    <property type="entry name" value="DAO"/>
    <property type="match status" value="1"/>
</dbReference>
<dbReference type="GO" id="GO:0003884">
    <property type="term" value="F:D-amino-acid oxidase activity"/>
    <property type="evidence" value="ECO:0007669"/>
    <property type="project" value="InterPro"/>
</dbReference>
<dbReference type="PANTHER" id="PTHR11530:SF11">
    <property type="entry name" value="D-ASPARTATE OXIDASE"/>
    <property type="match status" value="1"/>
</dbReference>
<dbReference type="GO" id="GO:0019478">
    <property type="term" value="P:D-amino acid catabolic process"/>
    <property type="evidence" value="ECO:0007669"/>
    <property type="project" value="TreeGrafter"/>
</dbReference>
<dbReference type="GO" id="GO:0005737">
    <property type="term" value="C:cytoplasm"/>
    <property type="evidence" value="ECO:0007669"/>
    <property type="project" value="TreeGrafter"/>
</dbReference>
<sequence>MSFTLDKGNGETKKRVVVLGAGVIGLTTALRIQEKGLYQVEIIAEILPTDPKTYKYTSQWAGAHHRRRCIGLAHVAMERSKINKWIRYRLQDFRRNVEIIGAWRRCFRRLRQIEYYASEQPRPNTLERMPGFEEVPKDRLFLRAVCGYSFDTVTIDVPVYLNYLLSRFLEKGGSITRGHVQHIQRVLEGGSYPFPEDVEIRRNEAVTSPDAVIVCVGLGARFLGGVEDRSIYPSQGQTVILRAPWVQFGKSFEGESDEWIYIIPRKGGNVVIGGTQGVDDRYPAPRPETTRDLLRRALELCPELDLLPIVVEDACGLRPKREGGFRIELEYRKTSDGRRRISVVHNYGHGSKGYIASIGSAEAALELMEIGLK</sequence>
<feature type="binding site" evidence="6">
    <location>
        <position position="261"/>
    </location>
    <ligand>
        <name>D-dopa</name>
        <dbReference type="ChEBI" id="CHEBI:149689"/>
    </ligand>
</feature>
<name>A0A0C2XX34_HEBCY</name>
<organism evidence="8 9">
    <name type="scientific">Hebeloma cylindrosporum</name>
    <dbReference type="NCBI Taxonomy" id="76867"/>
    <lineage>
        <taxon>Eukaryota</taxon>
        <taxon>Fungi</taxon>
        <taxon>Dikarya</taxon>
        <taxon>Basidiomycota</taxon>
        <taxon>Agaricomycotina</taxon>
        <taxon>Agaricomycetes</taxon>
        <taxon>Agaricomycetidae</taxon>
        <taxon>Agaricales</taxon>
        <taxon>Agaricineae</taxon>
        <taxon>Hymenogastraceae</taxon>
        <taxon>Hebeloma</taxon>
    </lineage>
</organism>
<dbReference type="HOGENOM" id="CLU_034311_1_1_1"/>
<comment type="similarity">
    <text evidence="2">Belongs to the DAMOX/DASOX family.</text>
</comment>
<proteinExistence type="inferred from homology"/>
<keyword evidence="3" id="KW-0285">Flavoprotein</keyword>
<gene>
    <name evidence="8" type="ORF">M413DRAFT_18597</name>
</gene>
<comment type="cofactor">
    <cofactor evidence="1 6">
        <name>FAD</name>
        <dbReference type="ChEBI" id="CHEBI:57692"/>
    </cofactor>
</comment>
<feature type="binding site" evidence="6">
    <location>
        <position position="318"/>
    </location>
    <ligand>
        <name>D-dopa</name>
        <dbReference type="ChEBI" id="CHEBI:149689"/>
    </ligand>
</feature>
<dbReference type="SUPFAM" id="SSF54373">
    <property type="entry name" value="FAD-linked reductases, C-terminal domain"/>
    <property type="match status" value="1"/>
</dbReference>
<dbReference type="SUPFAM" id="SSF51971">
    <property type="entry name" value="Nucleotide-binding domain"/>
    <property type="match status" value="1"/>
</dbReference>
<evidence type="ECO:0000259" key="7">
    <source>
        <dbReference type="Pfam" id="PF01266"/>
    </source>
</evidence>
<feature type="binding site" evidence="6">
    <location>
        <begin position="57"/>
        <end position="58"/>
    </location>
    <ligand>
        <name>FAD</name>
        <dbReference type="ChEBI" id="CHEBI:57692"/>
    </ligand>
</feature>
<reference evidence="8 9" key="1">
    <citation type="submission" date="2014-04" db="EMBL/GenBank/DDBJ databases">
        <authorList>
            <consortium name="DOE Joint Genome Institute"/>
            <person name="Kuo A."/>
            <person name="Gay G."/>
            <person name="Dore J."/>
            <person name="Kohler A."/>
            <person name="Nagy L.G."/>
            <person name="Floudas D."/>
            <person name="Copeland A."/>
            <person name="Barry K.W."/>
            <person name="Cichocki N."/>
            <person name="Veneault-Fourrey C."/>
            <person name="LaButti K."/>
            <person name="Lindquist E.A."/>
            <person name="Lipzen A."/>
            <person name="Lundell T."/>
            <person name="Morin E."/>
            <person name="Murat C."/>
            <person name="Sun H."/>
            <person name="Tunlid A."/>
            <person name="Henrissat B."/>
            <person name="Grigoriev I.V."/>
            <person name="Hibbett D.S."/>
            <person name="Martin F."/>
            <person name="Nordberg H.P."/>
            <person name="Cantor M.N."/>
            <person name="Hua S.X."/>
        </authorList>
    </citation>
    <scope>NUCLEOTIDE SEQUENCE [LARGE SCALE GENOMIC DNA]</scope>
    <source>
        <strain evidence="9">h7</strain>
    </source>
</reference>
<dbReference type="Gene3D" id="3.30.9.10">
    <property type="entry name" value="D-Amino Acid Oxidase, subunit A, domain 2"/>
    <property type="match status" value="1"/>
</dbReference>
<dbReference type="InterPro" id="IPR023209">
    <property type="entry name" value="DAO"/>
</dbReference>
<keyword evidence="5" id="KW-0560">Oxidoreductase</keyword>
<evidence type="ECO:0000256" key="3">
    <source>
        <dbReference type="ARBA" id="ARBA00022630"/>
    </source>
</evidence>
<dbReference type="PANTHER" id="PTHR11530">
    <property type="entry name" value="D-AMINO ACID OXIDASE"/>
    <property type="match status" value="1"/>
</dbReference>
<accession>A0A0C2XX34</accession>
<dbReference type="PIRSF" id="PIRSF000189">
    <property type="entry name" value="D-aa_oxidase"/>
    <property type="match status" value="1"/>
</dbReference>
<reference evidence="9" key="2">
    <citation type="submission" date="2015-01" db="EMBL/GenBank/DDBJ databases">
        <title>Evolutionary Origins and Diversification of the Mycorrhizal Mutualists.</title>
        <authorList>
            <consortium name="DOE Joint Genome Institute"/>
            <consortium name="Mycorrhizal Genomics Consortium"/>
            <person name="Kohler A."/>
            <person name="Kuo A."/>
            <person name="Nagy L.G."/>
            <person name="Floudas D."/>
            <person name="Copeland A."/>
            <person name="Barry K.W."/>
            <person name="Cichocki N."/>
            <person name="Veneault-Fourrey C."/>
            <person name="LaButti K."/>
            <person name="Lindquist E.A."/>
            <person name="Lipzen A."/>
            <person name="Lundell T."/>
            <person name="Morin E."/>
            <person name="Murat C."/>
            <person name="Riley R."/>
            <person name="Ohm R."/>
            <person name="Sun H."/>
            <person name="Tunlid A."/>
            <person name="Henrissat B."/>
            <person name="Grigoriev I.V."/>
            <person name="Hibbett D.S."/>
            <person name="Martin F."/>
        </authorList>
    </citation>
    <scope>NUCLEOTIDE SEQUENCE [LARGE SCALE GENOMIC DNA]</scope>
    <source>
        <strain evidence="9">h7</strain>
    </source>
</reference>
<evidence type="ECO:0000313" key="9">
    <source>
        <dbReference type="Proteomes" id="UP000053424"/>
    </source>
</evidence>
<keyword evidence="9" id="KW-1185">Reference proteome</keyword>
<evidence type="ECO:0000313" key="8">
    <source>
        <dbReference type="EMBL" id="KIM42203.1"/>
    </source>
</evidence>
<protein>
    <recommendedName>
        <fullName evidence="7">FAD dependent oxidoreductase domain-containing protein</fullName>
    </recommendedName>
</protein>
<evidence type="ECO:0000256" key="2">
    <source>
        <dbReference type="ARBA" id="ARBA00006730"/>
    </source>
</evidence>
<dbReference type="OrthoDB" id="2015447at2759"/>
<dbReference type="InterPro" id="IPR006076">
    <property type="entry name" value="FAD-dep_OxRdtase"/>
</dbReference>
<evidence type="ECO:0000256" key="1">
    <source>
        <dbReference type="ARBA" id="ARBA00001974"/>
    </source>
</evidence>
<dbReference type="AlphaFoldDB" id="A0A0C2XX34"/>
<evidence type="ECO:0000256" key="4">
    <source>
        <dbReference type="ARBA" id="ARBA00022827"/>
    </source>
</evidence>
<keyword evidence="4 6" id="KW-0274">FAD</keyword>
<evidence type="ECO:0000256" key="6">
    <source>
        <dbReference type="PIRSR" id="PIRSR000189-1"/>
    </source>
</evidence>
<dbReference type="PROSITE" id="PS00677">
    <property type="entry name" value="DAO"/>
    <property type="match status" value="1"/>
</dbReference>
<dbReference type="Gene3D" id="3.40.50.720">
    <property type="entry name" value="NAD(P)-binding Rossmann-like Domain"/>
    <property type="match status" value="1"/>
</dbReference>
<feature type="binding site" evidence="6">
    <location>
        <position position="180"/>
    </location>
    <ligand>
        <name>FAD</name>
        <dbReference type="ChEBI" id="CHEBI:57692"/>
    </ligand>
</feature>
<dbReference type="STRING" id="686832.A0A0C2XX34"/>
<dbReference type="GO" id="GO:0071949">
    <property type="term" value="F:FAD binding"/>
    <property type="evidence" value="ECO:0007669"/>
    <property type="project" value="InterPro"/>
</dbReference>
<evidence type="ECO:0000256" key="5">
    <source>
        <dbReference type="ARBA" id="ARBA00023002"/>
    </source>
</evidence>
<dbReference type="EMBL" id="KN831778">
    <property type="protein sequence ID" value="KIM42203.1"/>
    <property type="molecule type" value="Genomic_DNA"/>
</dbReference>